<dbReference type="RefSeq" id="WP_146048660.1">
    <property type="nucleotide sequence ID" value="NZ_PPCN01000022.1"/>
</dbReference>
<dbReference type="AlphaFoldDB" id="A0A2S3UJ82"/>
<evidence type="ECO:0000256" key="1">
    <source>
        <dbReference type="SAM" id="Phobius"/>
    </source>
</evidence>
<gene>
    <name evidence="2" type="ORF">CLV41_12252</name>
</gene>
<protein>
    <submittedName>
        <fullName evidence="2">Uncharacterized protein</fullName>
    </submittedName>
</protein>
<proteinExistence type="predicted"/>
<feature type="transmembrane region" description="Helical" evidence="1">
    <location>
        <begin position="54"/>
        <end position="76"/>
    </location>
</feature>
<comment type="caution">
    <text evidence="2">The sequence shown here is derived from an EMBL/GenBank/DDBJ whole genome shotgun (WGS) entry which is preliminary data.</text>
</comment>
<organism evidence="2 3">
    <name type="scientific">Roseibium marinum</name>
    <dbReference type="NCBI Taxonomy" id="281252"/>
    <lineage>
        <taxon>Bacteria</taxon>
        <taxon>Pseudomonadati</taxon>
        <taxon>Pseudomonadota</taxon>
        <taxon>Alphaproteobacteria</taxon>
        <taxon>Hyphomicrobiales</taxon>
        <taxon>Stappiaceae</taxon>
        <taxon>Roseibium</taxon>
    </lineage>
</organism>
<sequence>MTNQITNPKTASQLSKTWVAVVGAVLGGFTLLFLMGLVLLSIAGHEVPCRSTNLVNIVLSFGAAMSVAFIGGNAAAKGHLPLPGLKNTPMIVSASGGIAVLVIMLILTSNLFPSETCDDELAFSCPPGQQEHRISKLRFGFCYPRAGWELDSGAIGVNAADIYVRQSSNKDVGVHFHISLIPAGWAGKPEAYTAEVAKTWRQLDDNLVLDRDFVGGRDAYRFSLNVKDREGRSRPTEVTHIYLDTERLLEIIMTWFDESEDKTLSEMQRIRSSLAFARI</sequence>
<keyword evidence="3" id="KW-1185">Reference proteome</keyword>
<feature type="transmembrane region" description="Helical" evidence="1">
    <location>
        <begin position="18"/>
        <end position="42"/>
    </location>
</feature>
<evidence type="ECO:0000313" key="2">
    <source>
        <dbReference type="EMBL" id="POF27772.1"/>
    </source>
</evidence>
<name>A0A2S3UJ82_9HYPH</name>
<dbReference type="EMBL" id="PPCN01000022">
    <property type="protein sequence ID" value="POF27772.1"/>
    <property type="molecule type" value="Genomic_DNA"/>
</dbReference>
<feature type="transmembrane region" description="Helical" evidence="1">
    <location>
        <begin position="88"/>
        <end position="107"/>
    </location>
</feature>
<keyword evidence="1" id="KW-0472">Membrane</keyword>
<keyword evidence="1" id="KW-1133">Transmembrane helix</keyword>
<evidence type="ECO:0000313" key="3">
    <source>
        <dbReference type="Proteomes" id="UP000236959"/>
    </source>
</evidence>
<reference evidence="2 3" key="1">
    <citation type="submission" date="2018-01" db="EMBL/GenBank/DDBJ databases">
        <title>Genomic Encyclopedia of Archaeal and Bacterial Type Strains, Phase II (KMG-II): from individual species to whole genera.</title>
        <authorList>
            <person name="Goeker M."/>
        </authorList>
    </citation>
    <scope>NUCLEOTIDE SEQUENCE [LARGE SCALE GENOMIC DNA]</scope>
    <source>
        <strain evidence="2 3">DSM 17023</strain>
    </source>
</reference>
<accession>A0A2S3UJ82</accession>
<dbReference type="Proteomes" id="UP000236959">
    <property type="component" value="Unassembled WGS sequence"/>
</dbReference>
<keyword evidence="1" id="KW-0812">Transmembrane</keyword>